<dbReference type="Proteomes" id="UP001141183">
    <property type="component" value="Unassembled WGS sequence"/>
</dbReference>
<evidence type="ECO:0000256" key="2">
    <source>
        <dbReference type="PIRSR" id="PIRSR005962-1"/>
    </source>
</evidence>
<comment type="cofactor">
    <cofactor evidence="2">
        <name>Mn(2+)</name>
        <dbReference type="ChEBI" id="CHEBI:29035"/>
    </cofactor>
    <text evidence="2">The Mn(2+) ion enhances activity.</text>
</comment>
<evidence type="ECO:0000313" key="4">
    <source>
        <dbReference type="EMBL" id="MDC4242380.1"/>
    </source>
</evidence>
<dbReference type="AlphaFoldDB" id="A0A9X3XMM5"/>
<name>A0A9X3XMM5_9CLOT</name>
<dbReference type="EMBL" id="JAMRYU010000030">
    <property type="protein sequence ID" value="MDC4242380.1"/>
    <property type="molecule type" value="Genomic_DNA"/>
</dbReference>
<keyword evidence="5" id="KW-1185">Reference proteome</keyword>
<organism evidence="4 5">
    <name type="scientific">Clostridium tertium</name>
    <dbReference type="NCBI Taxonomy" id="1559"/>
    <lineage>
        <taxon>Bacteria</taxon>
        <taxon>Bacillati</taxon>
        <taxon>Bacillota</taxon>
        <taxon>Clostridia</taxon>
        <taxon>Eubacteriales</taxon>
        <taxon>Clostridiaceae</taxon>
        <taxon>Clostridium</taxon>
    </lineage>
</organism>
<feature type="binding site" evidence="2">
    <location>
        <position position="109"/>
    </location>
    <ligand>
        <name>Mn(2+)</name>
        <dbReference type="ChEBI" id="CHEBI:29035"/>
        <label>2</label>
    </ligand>
</feature>
<reference evidence="4" key="1">
    <citation type="submission" date="2022-05" db="EMBL/GenBank/DDBJ databases">
        <title>Draft genome sequence of Clostridium tertium strain CP3 isolated from Peru.</title>
        <authorList>
            <person name="Hurtado R."/>
            <person name="Lima L."/>
            <person name="Sousa T."/>
            <person name="Jaiswal A.K."/>
            <person name="Tiwari S."/>
            <person name="Maturrano L."/>
            <person name="Brenig B."/>
            <person name="Azevedo V."/>
        </authorList>
    </citation>
    <scope>NUCLEOTIDE SEQUENCE</scope>
    <source>
        <strain evidence="4">CP3</strain>
    </source>
</reference>
<dbReference type="InterPro" id="IPR011650">
    <property type="entry name" value="Peptidase_M20_dimer"/>
</dbReference>
<dbReference type="GO" id="GO:0050118">
    <property type="term" value="F:N-acetyldiaminopimelate deacetylase activity"/>
    <property type="evidence" value="ECO:0007669"/>
    <property type="project" value="UniProtKB-ARBA"/>
</dbReference>
<sequence>MTRDIDGIDIHLDEDVCNEEANTIRYRRYFRQHPESSLAEYETAAFIQKELELAGIEYISVGETGTLATIRGSKKGPVIFLRGDIDALEMRDDIDKGYASVNSGLCHACGHDTHAASLLSAARILNKRKDRLSGTIKLAFQQAEEIGAGARIFVKEGHLDDVDFAFGIHIASNIQIGKIGLAKGEQYASCDIFKINVIGEGAHACSPHLAHDALIATANIVQAIQNIITREIDQMENTLISLGKISSGTRYNIVASKGELEGTYRAFNQETRSKIRRRIEEVAELTARLHGCRIVFENYEAADPLVNEGKKTAIAQKIAGDIVGRENVIDDDPASLGAEDFADYLAVAPGCFARVGARSQDESTHYPHHHVLFDIDERALAISTQLYVDIAQKAVDHIK</sequence>
<feature type="binding site" evidence="2">
    <location>
        <position position="369"/>
    </location>
    <ligand>
        <name>Mn(2+)</name>
        <dbReference type="ChEBI" id="CHEBI:29035"/>
        <label>2</label>
    </ligand>
</feature>
<protein>
    <submittedName>
        <fullName evidence="4">Amidohydrolase</fullName>
    </submittedName>
</protein>
<dbReference type="InterPro" id="IPR017439">
    <property type="entry name" value="Amidohydrolase"/>
</dbReference>
<keyword evidence="1" id="KW-0378">Hydrolase</keyword>
<keyword evidence="2" id="KW-0464">Manganese</keyword>
<dbReference type="Gene3D" id="3.30.70.360">
    <property type="match status" value="1"/>
</dbReference>
<keyword evidence="2" id="KW-0479">Metal-binding</keyword>
<dbReference type="PIRSF" id="PIRSF005962">
    <property type="entry name" value="Pept_M20D_amidohydro"/>
    <property type="match status" value="1"/>
</dbReference>
<dbReference type="Pfam" id="PF07687">
    <property type="entry name" value="M20_dimer"/>
    <property type="match status" value="1"/>
</dbReference>
<dbReference type="PANTHER" id="PTHR11014">
    <property type="entry name" value="PEPTIDASE M20 FAMILY MEMBER"/>
    <property type="match status" value="1"/>
</dbReference>
<feature type="binding site" evidence="2">
    <location>
        <position position="145"/>
    </location>
    <ligand>
        <name>Mn(2+)</name>
        <dbReference type="ChEBI" id="CHEBI:29035"/>
        <label>2</label>
    </ligand>
</feature>
<evidence type="ECO:0000256" key="1">
    <source>
        <dbReference type="ARBA" id="ARBA00022801"/>
    </source>
</evidence>
<dbReference type="SUPFAM" id="SSF53187">
    <property type="entry name" value="Zn-dependent exopeptidases"/>
    <property type="match status" value="1"/>
</dbReference>
<dbReference type="FunFam" id="3.30.70.360:FF:000001">
    <property type="entry name" value="N-acetyldiaminopimelate deacetylase"/>
    <property type="match status" value="1"/>
</dbReference>
<dbReference type="GO" id="GO:0046872">
    <property type="term" value="F:metal ion binding"/>
    <property type="evidence" value="ECO:0007669"/>
    <property type="project" value="UniProtKB-KW"/>
</dbReference>
<feature type="binding site" evidence="2">
    <location>
        <position position="169"/>
    </location>
    <ligand>
        <name>Mn(2+)</name>
        <dbReference type="ChEBI" id="CHEBI:29035"/>
        <label>2</label>
    </ligand>
</feature>
<dbReference type="SUPFAM" id="SSF55031">
    <property type="entry name" value="Bacterial exopeptidase dimerisation domain"/>
    <property type="match status" value="1"/>
</dbReference>
<dbReference type="InterPro" id="IPR036264">
    <property type="entry name" value="Bact_exopeptidase_dim_dom"/>
</dbReference>
<gene>
    <name evidence="4" type="ORF">NE398_19805</name>
</gene>
<dbReference type="RefSeq" id="WP_272470741.1">
    <property type="nucleotide sequence ID" value="NZ_JAMRYU010000030.1"/>
</dbReference>
<feature type="domain" description="Peptidase M20 dimerisation" evidence="3">
    <location>
        <begin position="193"/>
        <end position="284"/>
    </location>
</feature>
<dbReference type="InterPro" id="IPR002933">
    <property type="entry name" value="Peptidase_M20"/>
</dbReference>
<comment type="caution">
    <text evidence="4">The sequence shown here is derived from an EMBL/GenBank/DDBJ whole genome shotgun (WGS) entry which is preliminary data.</text>
</comment>
<dbReference type="PANTHER" id="PTHR11014:SF63">
    <property type="entry name" value="METALLOPEPTIDASE, PUTATIVE (AFU_ORTHOLOGUE AFUA_6G09600)-RELATED"/>
    <property type="match status" value="1"/>
</dbReference>
<dbReference type="GO" id="GO:0019877">
    <property type="term" value="P:diaminopimelate biosynthetic process"/>
    <property type="evidence" value="ECO:0007669"/>
    <property type="project" value="UniProtKB-ARBA"/>
</dbReference>
<feature type="binding site" evidence="2">
    <location>
        <position position="111"/>
    </location>
    <ligand>
        <name>Mn(2+)</name>
        <dbReference type="ChEBI" id="CHEBI:29035"/>
        <label>2</label>
    </ligand>
</feature>
<proteinExistence type="predicted"/>
<dbReference type="Gene3D" id="3.40.630.10">
    <property type="entry name" value="Zn peptidases"/>
    <property type="match status" value="1"/>
</dbReference>
<evidence type="ECO:0000259" key="3">
    <source>
        <dbReference type="Pfam" id="PF07687"/>
    </source>
</evidence>
<evidence type="ECO:0000313" key="5">
    <source>
        <dbReference type="Proteomes" id="UP001141183"/>
    </source>
</evidence>
<dbReference type="Pfam" id="PF01546">
    <property type="entry name" value="Peptidase_M20"/>
    <property type="match status" value="1"/>
</dbReference>
<dbReference type="NCBIfam" id="TIGR01891">
    <property type="entry name" value="amidohydrolases"/>
    <property type="match status" value="1"/>
</dbReference>
<accession>A0A9X3XMM5</accession>